<protein>
    <submittedName>
        <fullName evidence="1">Uncharacterized protein</fullName>
    </submittedName>
</protein>
<comment type="caution">
    <text evidence="1">The sequence shown here is derived from an EMBL/GenBank/DDBJ whole genome shotgun (WGS) entry which is preliminary data.</text>
</comment>
<sequence>MSQWRPSDSESWELANWACERKKGVSSIATSSRHTQIPPNIHTHTHTQTLPHPSPCARIAASTTCQATYFDTQYSTAPTRPTTASSFSLLSIHLLQINLGTSTQNKHFSSLSVASAPVVKQVQYLHMSTRRANNFQTPVLYIKTRNLGPGQAGGARRSGQRALSCGGCEAVDEPASQTRHFFCHFLCVLKLLVFLLLKSVLDSV</sequence>
<gene>
    <name evidence="1" type="ORF">BDP55DRAFT_434897</name>
</gene>
<dbReference type="Proteomes" id="UP001224890">
    <property type="component" value="Unassembled WGS sequence"/>
</dbReference>
<proteinExistence type="predicted"/>
<organism evidence="1 2">
    <name type="scientific">Colletotrichum godetiae</name>
    <dbReference type="NCBI Taxonomy" id="1209918"/>
    <lineage>
        <taxon>Eukaryota</taxon>
        <taxon>Fungi</taxon>
        <taxon>Dikarya</taxon>
        <taxon>Ascomycota</taxon>
        <taxon>Pezizomycotina</taxon>
        <taxon>Sordariomycetes</taxon>
        <taxon>Hypocreomycetidae</taxon>
        <taxon>Glomerellales</taxon>
        <taxon>Glomerellaceae</taxon>
        <taxon>Colletotrichum</taxon>
        <taxon>Colletotrichum acutatum species complex</taxon>
    </lineage>
</organism>
<evidence type="ECO:0000313" key="2">
    <source>
        <dbReference type="Proteomes" id="UP001224890"/>
    </source>
</evidence>
<reference evidence="1" key="1">
    <citation type="submission" date="2021-06" db="EMBL/GenBank/DDBJ databases">
        <title>Comparative genomics, transcriptomics and evolutionary studies reveal genomic signatures of adaptation to plant cell wall in hemibiotrophic fungi.</title>
        <authorList>
            <consortium name="DOE Joint Genome Institute"/>
            <person name="Baroncelli R."/>
            <person name="Diaz J.F."/>
            <person name="Benocci T."/>
            <person name="Peng M."/>
            <person name="Battaglia E."/>
            <person name="Haridas S."/>
            <person name="Andreopoulos W."/>
            <person name="Labutti K."/>
            <person name="Pangilinan J."/>
            <person name="Floch G.L."/>
            <person name="Makela M.R."/>
            <person name="Henrissat B."/>
            <person name="Grigoriev I.V."/>
            <person name="Crouch J.A."/>
            <person name="De Vries R.P."/>
            <person name="Sukno S.A."/>
            <person name="Thon M.R."/>
        </authorList>
    </citation>
    <scope>NUCLEOTIDE SEQUENCE</scope>
    <source>
        <strain evidence="1">CBS 193.32</strain>
    </source>
</reference>
<dbReference type="EMBL" id="JAHMHR010000009">
    <property type="protein sequence ID" value="KAK1689278.1"/>
    <property type="molecule type" value="Genomic_DNA"/>
</dbReference>
<accession>A0AAJ0F181</accession>
<name>A0AAJ0F181_9PEZI</name>
<dbReference type="RefSeq" id="XP_060432973.1">
    <property type="nucleotide sequence ID" value="XM_060567551.1"/>
</dbReference>
<evidence type="ECO:0000313" key="1">
    <source>
        <dbReference type="EMBL" id="KAK1689278.1"/>
    </source>
</evidence>
<dbReference type="AlphaFoldDB" id="A0AAJ0F181"/>
<dbReference type="GeneID" id="85452077"/>
<keyword evidence="2" id="KW-1185">Reference proteome</keyword>